<protein>
    <submittedName>
        <fullName evidence="2">AP2-like ethylene-responsive transcription factor BBM</fullName>
    </submittedName>
</protein>
<dbReference type="Proteomes" id="UP001567538">
    <property type="component" value="Unassembled WGS sequence"/>
</dbReference>
<feature type="region of interest" description="Disordered" evidence="1">
    <location>
        <begin position="1"/>
        <end position="39"/>
    </location>
</feature>
<keyword evidence="3" id="KW-1185">Reference proteome</keyword>
<evidence type="ECO:0000313" key="3">
    <source>
        <dbReference type="Proteomes" id="UP001567538"/>
    </source>
</evidence>
<reference evidence="2 3" key="1">
    <citation type="submission" date="2024-06" db="EMBL/GenBank/DDBJ databases">
        <title>A chromosome level genome sequence of Diviner's sage (Salvia divinorum).</title>
        <authorList>
            <person name="Ford S.A."/>
            <person name="Ro D.-K."/>
            <person name="Ness R.W."/>
            <person name="Phillips M.A."/>
        </authorList>
    </citation>
    <scope>NUCLEOTIDE SEQUENCE [LARGE SCALE GENOMIC DNA]</scope>
    <source>
        <strain evidence="2">SAF-2024a</strain>
        <tissue evidence="2">Leaf</tissue>
    </source>
</reference>
<evidence type="ECO:0000313" key="2">
    <source>
        <dbReference type="EMBL" id="KAL1532844.1"/>
    </source>
</evidence>
<proteinExistence type="predicted"/>
<organism evidence="2 3">
    <name type="scientific">Salvia divinorum</name>
    <name type="common">Maria pastora</name>
    <name type="synonym">Diviner's sage</name>
    <dbReference type="NCBI Taxonomy" id="28513"/>
    <lineage>
        <taxon>Eukaryota</taxon>
        <taxon>Viridiplantae</taxon>
        <taxon>Streptophyta</taxon>
        <taxon>Embryophyta</taxon>
        <taxon>Tracheophyta</taxon>
        <taxon>Spermatophyta</taxon>
        <taxon>Magnoliopsida</taxon>
        <taxon>eudicotyledons</taxon>
        <taxon>Gunneridae</taxon>
        <taxon>Pentapetalae</taxon>
        <taxon>asterids</taxon>
        <taxon>lamiids</taxon>
        <taxon>Lamiales</taxon>
        <taxon>Lamiaceae</taxon>
        <taxon>Nepetoideae</taxon>
        <taxon>Mentheae</taxon>
        <taxon>Salviinae</taxon>
        <taxon>Salvia</taxon>
        <taxon>Salvia subgen. Calosphace</taxon>
    </lineage>
</organism>
<dbReference type="EMBL" id="JBEAFC010000014">
    <property type="protein sequence ID" value="KAL1532844.1"/>
    <property type="molecule type" value="Genomic_DNA"/>
</dbReference>
<sequence>MSNWLGFSQTPQDQQNLHQSLGFNSDEISTANESRFDLPSDSAIPSLNLPAPPFAILDTNPHSQDWKMKDVNTNTFSLSRSNQNLED</sequence>
<comment type="caution">
    <text evidence="2">The sequence shown here is derived from an EMBL/GenBank/DDBJ whole genome shotgun (WGS) entry which is preliminary data.</text>
</comment>
<accession>A0ABD1FLY1</accession>
<gene>
    <name evidence="2" type="ORF">AAHA92_32805</name>
</gene>
<evidence type="ECO:0000256" key="1">
    <source>
        <dbReference type="SAM" id="MobiDB-lite"/>
    </source>
</evidence>
<dbReference type="AlphaFoldDB" id="A0ABD1FLY1"/>
<feature type="compositionally biased region" description="Polar residues" evidence="1">
    <location>
        <begin position="1"/>
        <end position="33"/>
    </location>
</feature>
<name>A0ABD1FLY1_SALDI</name>